<feature type="transmembrane region" description="Helical" evidence="1">
    <location>
        <begin position="42"/>
        <end position="60"/>
    </location>
</feature>
<dbReference type="AlphaFoldDB" id="A0AAE9SIX3"/>
<keyword evidence="1" id="KW-1133">Transmembrane helix</keyword>
<dbReference type="EMBL" id="CP038804">
    <property type="protein sequence ID" value="UTY33406.1"/>
    <property type="molecule type" value="Genomic_DNA"/>
</dbReference>
<evidence type="ECO:0000313" key="3">
    <source>
        <dbReference type="Proteomes" id="UP001058682"/>
    </source>
</evidence>
<accession>A0AAE9SIX3</accession>
<keyword evidence="1" id="KW-0812">Transmembrane</keyword>
<dbReference type="RefSeq" id="WP_255819101.1">
    <property type="nucleotide sequence ID" value="NZ_CP038804.1"/>
</dbReference>
<name>A0AAE9SIX3_9SPIR</name>
<reference evidence="2" key="1">
    <citation type="submission" date="2019-04" db="EMBL/GenBank/DDBJ databases">
        <title>Whole genome sequencing of oral phylogroup 2 treponemes.</title>
        <authorList>
            <person name="Chan Y."/>
            <person name="Zeng H.H."/>
            <person name="Yu X.L."/>
            <person name="Leung W.K."/>
            <person name="Watt R.M."/>
        </authorList>
    </citation>
    <scope>NUCLEOTIDE SEQUENCE</scope>
    <source>
        <strain evidence="2">OMZ 835</strain>
    </source>
</reference>
<feature type="transmembrane region" description="Helical" evidence="1">
    <location>
        <begin position="66"/>
        <end position="88"/>
    </location>
</feature>
<organism evidence="2 3">
    <name type="scientific">Treponema putidum</name>
    <dbReference type="NCBI Taxonomy" id="221027"/>
    <lineage>
        <taxon>Bacteria</taxon>
        <taxon>Pseudomonadati</taxon>
        <taxon>Spirochaetota</taxon>
        <taxon>Spirochaetia</taxon>
        <taxon>Spirochaetales</taxon>
        <taxon>Treponemataceae</taxon>
        <taxon>Treponema</taxon>
    </lineage>
</organism>
<gene>
    <name evidence="2" type="ORF">E4N74_04800</name>
</gene>
<dbReference type="Proteomes" id="UP001058682">
    <property type="component" value="Chromosome"/>
</dbReference>
<protein>
    <submittedName>
        <fullName evidence="2">DUF2628 domain-containing protein</fullName>
    </submittedName>
</protein>
<keyword evidence="1" id="KW-0472">Membrane</keyword>
<proteinExistence type="predicted"/>
<sequence>MKNYSIYVNPIGDCVAVKNGWSWPAFFLTWMWACYKKLPAPAIIGILIEIFVKFILPFNIDAVDAGVALFMFNLIMPIVFGAAGNGWVKARLISKGYSIEGSVSAASLEGAVLVFKTGNQQDNNYSSIVNVVTPQVSIPVQNEGEYKSCPYCGENIKKSAIKCRFCNASLQEPQIQNDVSVQKIEYAVVEKQEENKLCPFCGEEIKKAAIKCRYCHSNLNS</sequence>
<evidence type="ECO:0000256" key="1">
    <source>
        <dbReference type="SAM" id="Phobius"/>
    </source>
</evidence>
<evidence type="ECO:0000313" key="2">
    <source>
        <dbReference type="EMBL" id="UTY33406.1"/>
    </source>
</evidence>